<evidence type="ECO:0000256" key="3">
    <source>
        <dbReference type="ARBA" id="ARBA00022614"/>
    </source>
</evidence>
<sequence length="628" mass="64539">MLTTLYLGDNKLETKGALDIAAGLSAVSQGCSLRTLELRHNGLALEAGDAFGSLLAGARMPCPASPPHPPQHAASRRSRVAGKAGPATLAALASGHLSASAATSASAASPLPSSRQQLQHMTTSGGSMPGSAAGSMRHRMGTAAVLAGHPSAQPLAGGAAVASGSCRDLSTSSPRPGTVPGQPLLSPAAVPSGLPVAAAALPESLQAIGSEGVSVLEQQQQQQLEAELMLVSACHLTTLDLGCNPLLGDVGVCKLAAGLAIHCRRYGRLRELLLDACGVGAEGTAALVAAIVQQPPQQQQMGQSQDEQQLRKQRKQHHQREQQQLGQLRNSSAGALKTSLDGTGNRGSFAGEKGALSSGVITSSDAGMLGASISGSVAVSAAARPGKGLLSLELSNNAIGKQGLHALSGAVPLMATLQELLLRDCQIDTDGRLTLLAALQLYTGCPLRHLDLRGNGINPAEYTPPPVLDPPHHLPHVSAIPDSLAHFSSSHHPSGPKAFPTGPVNTASPHALCTDDQGRSLSPSSLGPKQVGLRQFKELLCASQGLDHQGQDGSQHEDDENAGMDTDRIDLTGGQDGGLNTTRRTASAEVATKGRMVEGLSRHERDLAQSLNLARKLRAAPRGMLIEM</sequence>
<evidence type="ECO:0000256" key="5">
    <source>
        <dbReference type="SAM" id="MobiDB-lite"/>
    </source>
</evidence>
<dbReference type="Pfam" id="PF13516">
    <property type="entry name" value="LRR_6"/>
    <property type="match status" value="4"/>
</dbReference>
<dbReference type="GO" id="GO:0005096">
    <property type="term" value="F:GTPase activator activity"/>
    <property type="evidence" value="ECO:0007669"/>
    <property type="project" value="UniProtKB-KW"/>
</dbReference>
<dbReference type="InterPro" id="IPR032675">
    <property type="entry name" value="LRR_dom_sf"/>
</dbReference>
<dbReference type="AlphaFoldDB" id="A0A7S3QW33"/>
<dbReference type="GO" id="GO:0048471">
    <property type="term" value="C:perinuclear region of cytoplasm"/>
    <property type="evidence" value="ECO:0007669"/>
    <property type="project" value="TreeGrafter"/>
</dbReference>
<feature type="compositionally biased region" description="Low complexity" evidence="5">
    <location>
        <begin position="124"/>
        <end position="135"/>
    </location>
</feature>
<feature type="compositionally biased region" description="Low complexity" evidence="5">
    <location>
        <begin position="297"/>
        <end position="307"/>
    </location>
</feature>
<evidence type="ECO:0000256" key="1">
    <source>
        <dbReference type="ARBA" id="ARBA00004430"/>
    </source>
</evidence>
<feature type="region of interest" description="Disordered" evidence="5">
    <location>
        <begin position="61"/>
        <end position="84"/>
    </location>
</feature>
<dbReference type="Gene3D" id="3.80.10.10">
    <property type="entry name" value="Ribonuclease Inhibitor"/>
    <property type="match status" value="3"/>
</dbReference>
<dbReference type="SUPFAM" id="SSF52047">
    <property type="entry name" value="RNI-like"/>
    <property type="match status" value="1"/>
</dbReference>
<feature type="region of interest" description="Disordered" evidence="5">
    <location>
        <begin position="157"/>
        <end position="178"/>
    </location>
</feature>
<dbReference type="InterPro" id="IPR001611">
    <property type="entry name" value="Leu-rich_rpt"/>
</dbReference>
<protein>
    <submittedName>
        <fullName evidence="6">Uncharacterized protein</fullName>
    </submittedName>
</protein>
<evidence type="ECO:0000313" key="6">
    <source>
        <dbReference type="EMBL" id="CAE0494985.1"/>
    </source>
</evidence>
<dbReference type="PANTHER" id="PTHR24113">
    <property type="entry name" value="RAN GTPASE-ACTIVATING PROTEIN 1"/>
    <property type="match status" value="1"/>
</dbReference>
<dbReference type="PANTHER" id="PTHR24113:SF12">
    <property type="entry name" value="RAN GTPASE-ACTIVATING PROTEIN 1"/>
    <property type="match status" value="1"/>
</dbReference>
<feature type="compositionally biased region" description="Low complexity" evidence="5">
    <location>
        <begin position="104"/>
        <end position="114"/>
    </location>
</feature>
<dbReference type="GO" id="GO:0005829">
    <property type="term" value="C:cytosol"/>
    <property type="evidence" value="ECO:0007669"/>
    <property type="project" value="TreeGrafter"/>
</dbReference>
<feature type="region of interest" description="Disordered" evidence="5">
    <location>
        <begin position="297"/>
        <end position="330"/>
    </location>
</feature>
<dbReference type="EMBL" id="HBIP01017103">
    <property type="protein sequence ID" value="CAE0494985.1"/>
    <property type="molecule type" value="Transcribed_RNA"/>
</dbReference>
<dbReference type="GO" id="GO:0031267">
    <property type="term" value="F:small GTPase binding"/>
    <property type="evidence" value="ECO:0007669"/>
    <property type="project" value="TreeGrafter"/>
</dbReference>
<keyword evidence="2" id="KW-0343">GTPase activation</keyword>
<reference evidence="6" key="1">
    <citation type="submission" date="2021-01" db="EMBL/GenBank/DDBJ databases">
        <authorList>
            <person name="Corre E."/>
            <person name="Pelletier E."/>
            <person name="Niang G."/>
            <person name="Scheremetjew M."/>
            <person name="Finn R."/>
            <person name="Kale V."/>
            <person name="Holt S."/>
            <person name="Cochrane G."/>
            <person name="Meng A."/>
            <person name="Brown T."/>
            <person name="Cohen L."/>
        </authorList>
    </citation>
    <scope>NUCLEOTIDE SEQUENCE</scope>
    <source>
        <strain evidence="6">CCMP1320</strain>
    </source>
</reference>
<feature type="region of interest" description="Disordered" evidence="5">
    <location>
        <begin position="104"/>
        <end position="135"/>
    </location>
</feature>
<evidence type="ECO:0000256" key="2">
    <source>
        <dbReference type="ARBA" id="ARBA00022468"/>
    </source>
</evidence>
<dbReference type="GO" id="GO:0006913">
    <property type="term" value="P:nucleocytoplasmic transport"/>
    <property type="evidence" value="ECO:0007669"/>
    <property type="project" value="TreeGrafter"/>
</dbReference>
<feature type="region of interest" description="Disordered" evidence="5">
    <location>
        <begin position="546"/>
        <end position="587"/>
    </location>
</feature>
<feature type="region of interest" description="Disordered" evidence="5">
    <location>
        <begin position="484"/>
        <end position="529"/>
    </location>
</feature>
<evidence type="ECO:0000256" key="4">
    <source>
        <dbReference type="ARBA" id="ARBA00022737"/>
    </source>
</evidence>
<dbReference type="SMART" id="SM00368">
    <property type="entry name" value="LRR_RI"/>
    <property type="match status" value="6"/>
</dbReference>
<organism evidence="6">
    <name type="scientific">Dunaliella tertiolecta</name>
    <name type="common">Green alga</name>
    <dbReference type="NCBI Taxonomy" id="3047"/>
    <lineage>
        <taxon>Eukaryota</taxon>
        <taxon>Viridiplantae</taxon>
        <taxon>Chlorophyta</taxon>
        <taxon>core chlorophytes</taxon>
        <taxon>Chlorophyceae</taxon>
        <taxon>CS clade</taxon>
        <taxon>Chlamydomonadales</taxon>
        <taxon>Dunaliellaceae</taxon>
        <taxon>Dunaliella</taxon>
    </lineage>
</organism>
<keyword evidence="4" id="KW-0677">Repeat</keyword>
<comment type="subcellular location">
    <subcellularLocation>
        <location evidence="1">Cytoplasm</location>
        <location evidence="1">Cytoskeleton</location>
        <location evidence="1">Cilium axoneme</location>
    </subcellularLocation>
</comment>
<dbReference type="GO" id="GO:0005634">
    <property type="term" value="C:nucleus"/>
    <property type="evidence" value="ECO:0007669"/>
    <property type="project" value="TreeGrafter"/>
</dbReference>
<dbReference type="GO" id="GO:0005930">
    <property type="term" value="C:axoneme"/>
    <property type="evidence" value="ECO:0007669"/>
    <property type="project" value="UniProtKB-SubCell"/>
</dbReference>
<gene>
    <name evidence="6" type="ORF">DTER00134_LOCUS10058</name>
</gene>
<keyword evidence="3" id="KW-0433">Leucine-rich repeat</keyword>
<proteinExistence type="predicted"/>
<accession>A0A7S3QW33</accession>
<name>A0A7S3QW33_DUNTE</name>
<dbReference type="InterPro" id="IPR027038">
    <property type="entry name" value="RanGap"/>
</dbReference>